<proteinExistence type="predicted"/>
<organism evidence="1 2">
    <name type="scientific">Streptomyces phage Faust</name>
    <dbReference type="NCBI Taxonomy" id="2767565"/>
    <lineage>
        <taxon>Viruses</taxon>
        <taxon>Duplodnaviria</taxon>
        <taxon>Heunggongvirae</taxon>
        <taxon>Uroviricota</taxon>
        <taxon>Caudoviricetes</taxon>
        <taxon>Stanwilliamsviridae</taxon>
        <taxon>Loccivirinae</taxon>
        <taxon>Faustvirus</taxon>
        <taxon>Faustvirus faust</taxon>
    </lineage>
</organism>
<dbReference type="RefSeq" id="YP_010651830.1">
    <property type="nucleotide sequence ID" value="NC_070783.1"/>
</dbReference>
<keyword evidence="2" id="KW-1185">Reference proteome</keyword>
<reference evidence="1 2" key="1">
    <citation type="submission" date="2020-06" db="EMBL/GenBank/DDBJ databases">
        <authorList>
            <person name="Arora M.N."/>
            <person name="Dalling M.T."/>
            <person name="Dawson S.P.M."/>
            <person name="Elia S.N."/>
            <person name="Burke B."/>
            <person name="Shaffer C.D."/>
            <person name="Weston-Hafer K.A."/>
            <person name="Garlena R.A."/>
            <person name="Russell D.A."/>
            <person name="Pope W.H."/>
            <person name="Jacobs-Sera D."/>
            <person name="Hatfull G.F."/>
        </authorList>
    </citation>
    <scope>NUCLEOTIDE SEQUENCE [LARGE SCALE GENOMIC DNA]</scope>
</reference>
<dbReference type="KEGG" id="vg:77927546"/>
<evidence type="ECO:0000313" key="2">
    <source>
        <dbReference type="Proteomes" id="UP000516151"/>
    </source>
</evidence>
<dbReference type="Proteomes" id="UP000516151">
    <property type="component" value="Segment"/>
</dbReference>
<evidence type="ECO:0008006" key="3">
    <source>
        <dbReference type="Google" id="ProtNLM"/>
    </source>
</evidence>
<evidence type="ECO:0000313" key="1">
    <source>
        <dbReference type="EMBL" id="QNN99323.1"/>
    </source>
</evidence>
<protein>
    <recommendedName>
        <fullName evidence="3">Serine/threonine kinase</fullName>
    </recommendedName>
</protein>
<sequence length="157" mass="18125">MIGCIEDARLIGEWDHNYPLPEGWGYLDEGEERAAFLSPDGVVYKVELNNCGINRTEYFNICKLEMQESIENWRVPEAMLYELDKFHSVIAMEYIDGEDPEACDSFLTKSCECTCEQFPCLGIEWEMVSMLWGLIDFTTENVRQLSDGTKVLIDLTR</sequence>
<gene>
    <name evidence="1" type="primary">251</name>
    <name evidence="1" type="ORF">SEA_FAUST_251</name>
</gene>
<name>A0A7G9UZ68_9CAUD</name>
<dbReference type="GeneID" id="77927546"/>
<dbReference type="EMBL" id="MT684598">
    <property type="protein sequence ID" value="QNN99323.1"/>
    <property type="molecule type" value="Genomic_DNA"/>
</dbReference>
<accession>A0A7G9UZ68</accession>